<proteinExistence type="predicted"/>
<keyword evidence="3" id="KW-1185">Reference proteome</keyword>
<reference evidence="2 3" key="1">
    <citation type="submission" date="2019-03" db="EMBL/GenBank/DDBJ databases">
        <title>Sequencing the genomes of 1000 actinobacteria strains.</title>
        <authorList>
            <person name="Klenk H.-P."/>
        </authorList>
    </citation>
    <scope>NUCLEOTIDE SEQUENCE [LARGE SCALE GENOMIC DNA]</scope>
    <source>
        <strain evidence="2 3">DSM 43805</strain>
    </source>
</reference>
<sequence length="66" mass="6938">MIPGTGGIDDAWAGHEHPARAMSRILPADVLCYVDTDAHACPGLRAFSPEVPDERVRGPGRARGSG</sequence>
<dbReference type="Proteomes" id="UP000294901">
    <property type="component" value="Unassembled WGS sequence"/>
</dbReference>
<dbReference type="EMBL" id="SNWR01000001">
    <property type="protein sequence ID" value="TDO41955.1"/>
    <property type="molecule type" value="Genomic_DNA"/>
</dbReference>
<gene>
    <name evidence="2" type="ORF">C8E87_5716</name>
</gene>
<evidence type="ECO:0000256" key="1">
    <source>
        <dbReference type="SAM" id="MobiDB-lite"/>
    </source>
</evidence>
<accession>A0A4R6K3Y4</accession>
<protein>
    <submittedName>
        <fullName evidence="2">Uncharacterized protein</fullName>
    </submittedName>
</protein>
<organism evidence="2 3">
    <name type="scientific">Paractinoplanes brasiliensis</name>
    <dbReference type="NCBI Taxonomy" id="52695"/>
    <lineage>
        <taxon>Bacteria</taxon>
        <taxon>Bacillati</taxon>
        <taxon>Actinomycetota</taxon>
        <taxon>Actinomycetes</taxon>
        <taxon>Micromonosporales</taxon>
        <taxon>Micromonosporaceae</taxon>
        <taxon>Paractinoplanes</taxon>
    </lineage>
</organism>
<feature type="region of interest" description="Disordered" evidence="1">
    <location>
        <begin position="46"/>
        <end position="66"/>
    </location>
</feature>
<comment type="caution">
    <text evidence="2">The sequence shown here is derived from an EMBL/GenBank/DDBJ whole genome shotgun (WGS) entry which is preliminary data.</text>
</comment>
<dbReference type="AlphaFoldDB" id="A0A4R6K3Y4"/>
<name>A0A4R6K3Y4_9ACTN</name>
<evidence type="ECO:0000313" key="3">
    <source>
        <dbReference type="Proteomes" id="UP000294901"/>
    </source>
</evidence>
<evidence type="ECO:0000313" key="2">
    <source>
        <dbReference type="EMBL" id="TDO41955.1"/>
    </source>
</evidence>